<dbReference type="RefSeq" id="XP_007923445.1">
    <property type="nucleotide sequence ID" value="XM_007925254.1"/>
</dbReference>
<feature type="signal peptide" evidence="1">
    <location>
        <begin position="1"/>
        <end position="18"/>
    </location>
</feature>
<proteinExistence type="predicted"/>
<dbReference type="AlphaFoldDB" id="M3A4I0"/>
<dbReference type="VEuPathDB" id="FungiDB:MYCFIDRAFT_131203"/>
<keyword evidence="3" id="KW-1185">Reference proteome</keyword>
<feature type="chain" id="PRO_5004031348" description="SnoaL-like domain-containing protein" evidence="1">
    <location>
        <begin position="19"/>
        <end position="175"/>
    </location>
</feature>
<dbReference type="PANTHER" id="PTHR39401:SF1">
    <property type="entry name" value="SNOAL-LIKE DOMAIN-CONTAINING PROTEIN"/>
    <property type="match status" value="1"/>
</dbReference>
<name>M3A4I0_PSEFD</name>
<dbReference type="SMR" id="M3A4I0"/>
<dbReference type="PANTHER" id="PTHR39401">
    <property type="entry name" value="SNOAL-LIKE DOMAIN-CONTAINING PROTEIN"/>
    <property type="match status" value="1"/>
</dbReference>
<keyword evidence="1" id="KW-0732">Signal</keyword>
<protein>
    <recommendedName>
        <fullName evidence="4">SnoaL-like domain-containing protein</fullName>
    </recommendedName>
</protein>
<evidence type="ECO:0000313" key="3">
    <source>
        <dbReference type="Proteomes" id="UP000016932"/>
    </source>
</evidence>
<evidence type="ECO:0008006" key="4">
    <source>
        <dbReference type="Google" id="ProtNLM"/>
    </source>
</evidence>
<organism evidence="2 3">
    <name type="scientific">Pseudocercospora fijiensis (strain CIRAD86)</name>
    <name type="common">Black leaf streak disease fungus</name>
    <name type="synonym">Mycosphaerella fijiensis</name>
    <dbReference type="NCBI Taxonomy" id="383855"/>
    <lineage>
        <taxon>Eukaryota</taxon>
        <taxon>Fungi</taxon>
        <taxon>Dikarya</taxon>
        <taxon>Ascomycota</taxon>
        <taxon>Pezizomycotina</taxon>
        <taxon>Dothideomycetes</taxon>
        <taxon>Dothideomycetidae</taxon>
        <taxon>Mycosphaerellales</taxon>
        <taxon>Mycosphaerellaceae</taxon>
        <taxon>Pseudocercospora</taxon>
    </lineage>
</organism>
<accession>M3A4I0</accession>
<reference evidence="2 3" key="1">
    <citation type="journal article" date="2012" name="PLoS Pathog.">
        <title>Diverse lifestyles and strategies of plant pathogenesis encoded in the genomes of eighteen Dothideomycetes fungi.</title>
        <authorList>
            <person name="Ohm R.A."/>
            <person name="Feau N."/>
            <person name="Henrissat B."/>
            <person name="Schoch C.L."/>
            <person name="Horwitz B.A."/>
            <person name="Barry K.W."/>
            <person name="Condon B.J."/>
            <person name="Copeland A.C."/>
            <person name="Dhillon B."/>
            <person name="Glaser F."/>
            <person name="Hesse C.N."/>
            <person name="Kosti I."/>
            <person name="LaButti K."/>
            <person name="Lindquist E.A."/>
            <person name="Lucas S."/>
            <person name="Salamov A.A."/>
            <person name="Bradshaw R.E."/>
            <person name="Ciuffetti L."/>
            <person name="Hamelin R.C."/>
            <person name="Kema G.H.J."/>
            <person name="Lawrence C."/>
            <person name="Scott J.A."/>
            <person name="Spatafora J.W."/>
            <person name="Turgeon B.G."/>
            <person name="de Wit P.J.G.M."/>
            <person name="Zhong S."/>
            <person name="Goodwin S.B."/>
            <person name="Grigoriev I.V."/>
        </authorList>
    </citation>
    <scope>NUCLEOTIDE SEQUENCE [LARGE SCALE GENOMIC DNA]</scope>
    <source>
        <strain evidence="2 3">CIRAD86</strain>
    </source>
</reference>
<dbReference type="OrthoDB" id="5176208at2759"/>
<evidence type="ECO:0000313" key="2">
    <source>
        <dbReference type="EMBL" id="EME86024.1"/>
    </source>
</evidence>
<dbReference type="HOGENOM" id="CLU_129980_0_0_1"/>
<dbReference type="GeneID" id="19330775"/>
<dbReference type="KEGG" id="pfj:MYCFIDRAFT_131203"/>
<dbReference type="EMBL" id="KB446556">
    <property type="protein sequence ID" value="EME86024.1"/>
    <property type="molecule type" value="Genomic_DNA"/>
</dbReference>
<evidence type="ECO:0000256" key="1">
    <source>
        <dbReference type="SAM" id="SignalP"/>
    </source>
</evidence>
<gene>
    <name evidence="2" type="ORF">MYCFIDRAFT_131203</name>
</gene>
<sequence>MHFISLTVAACLAGLADCVDMSRYSARSGVEGGFQAYLKELYRSAEDPQATTGFTDFFTSDGVLKVVTSVATGANEIVALKQKLLPPKGNKHWNHRPNVTSVDSETSTQKTYHVLGAIDTTYDGGNCSRAYYTSLFTVTKDRKGVANLTPHAQNLVKYDDVTVDPGVSPTSIACD</sequence>
<dbReference type="Proteomes" id="UP000016932">
    <property type="component" value="Unassembled WGS sequence"/>
</dbReference>
<dbReference type="eggNOG" id="ENOG502SNM9">
    <property type="taxonomic scope" value="Eukaryota"/>
</dbReference>